<sequence length="161" mass="18073">MYPEIIGRKGADEDKQPPVHPTKIRTSISPSSVVELNTFSALANYTTEAVNRPCGSVVSALDYKNEGPVIDSKLVPWVFSPKENVTVRIRFVRSSGRPERSIIKKRYTDDEEKTKADNSSRPGHFSRDDHPGPAGRNKGRVGEGSYCQDFDLTRRIELLRQ</sequence>
<organism evidence="2">
    <name type="scientific">Timema monikensis</name>
    <dbReference type="NCBI Taxonomy" id="170555"/>
    <lineage>
        <taxon>Eukaryota</taxon>
        <taxon>Metazoa</taxon>
        <taxon>Ecdysozoa</taxon>
        <taxon>Arthropoda</taxon>
        <taxon>Hexapoda</taxon>
        <taxon>Insecta</taxon>
        <taxon>Pterygota</taxon>
        <taxon>Neoptera</taxon>
        <taxon>Polyneoptera</taxon>
        <taxon>Phasmatodea</taxon>
        <taxon>Timematodea</taxon>
        <taxon>Timematoidea</taxon>
        <taxon>Timematidae</taxon>
        <taxon>Timema</taxon>
    </lineage>
</organism>
<accession>A0A7R9E5H6</accession>
<evidence type="ECO:0000313" key="2">
    <source>
        <dbReference type="EMBL" id="CAD7426653.1"/>
    </source>
</evidence>
<dbReference type="EMBL" id="OB793242">
    <property type="protein sequence ID" value="CAD7426653.1"/>
    <property type="molecule type" value="Genomic_DNA"/>
</dbReference>
<feature type="compositionally biased region" description="Basic and acidic residues" evidence="1">
    <location>
        <begin position="100"/>
        <end position="118"/>
    </location>
</feature>
<feature type="region of interest" description="Disordered" evidence="1">
    <location>
        <begin position="100"/>
        <end position="145"/>
    </location>
</feature>
<reference evidence="2" key="1">
    <citation type="submission" date="2020-11" db="EMBL/GenBank/DDBJ databases">
        <authorList>
            <person name="Tran Van P."/>
        </authorList>
    </citation>
    <scope>NUCLEOTIDE SEQUENCE</scope>
</reference>
<proteinExistence type="predicted"/>
<protein>
    <submittedName>
        <fullName evidence="2">Uncharacterized protein</fullName>
    </submittedName>
</protein>
<gene>
    <name evidence="2" type="ORF">TMSB3V08_LOCUS3529</name>
</gene>
<name>A0A7R9E5H6_9NEOP</name>
<feature type="region of interest" description="Disordered" evidence="1">
    <location>
        <begin position="1"/>
        <end position="25"/>
    </location>
</feature>
<evidence type="ECO:0000256" key="1">
    <source>
        <dbReference type="SAM" id="MobiDB-lite"/>
    </source>
</evidence>
<dbReference type="AlphaFoldDB" id="A0A7R9E5H6"/>
<feature type="compositionally biased region" description="Basic and acidic residues" evidence="1">
    <location>
        <begin position="1"/>
        <end position="17"/>
    </location>
</feature>